<accession>A0AAE6JG45</accession>
<protein>
    <submittedName>
        <fullName evidence="2">DUF4142 domain-containing protein</fullName>
    </submittedName>
</protein>
<dbReference type="AlphaFoldDB" id="A0AAE6JG45"/>
<dbReference type="EMBL" id="CP043451">
    <property type="protein sequence ID" value="QEM05039.1"/>
    <property type="molecule type" value="Genomic_DNA"/>
</dbReference>
<dbReference type="PANTHER" id="PTHR38593:SF1">
    <property type="entry name" value="BLR2558 PROTEIN"/>
    <property type="match status" value="1"/>
</dbReference>
<dbReference type="PANTHER" id="PTHR38593">
    <property type="entry name" value="BLR2558 PROTEIN"/>
    <property type="match status" value="1"/>
</dbReference>
<dbReference type="Proteomes" id="UP000250557">
    <property type="component" value="Chromosome"/>
</dbReference>
<dbReference type="InterPro" id="IPR025419">
    <property type="entry name" value="DUF4142"/>
</dbReference>
<dbReference type="Gene3D" id="1.20.1260.10">
    <property type="match status" value="1"/>
</dbReference>
<evidence type="ECO:0000313" key="3">
    <source>
        <dbReference type="Proteomes" id="UP000250557"/>
    </source>
</evidence>
<evidence type="ECO:0000313" key="2">
    <source>
        <dbReference type="EMBL" id="QEM05039.1"/>
    </source>
</evidence>
<evidence type="ECO:0000259" key="1">
    <source>
        <dbReference type="Pfam" id="PF13628"/>
    </source>
</evidence>
<organism evidence="2 3">
    <name type="scientific">Mucilaginibacter rubeus</name>
    <dbReference type="NCBI Taxonomy" id="2027860"/>
    <lineage>
        <taxon>Bacteria</taxon>
        <taxon>Pseudomonadati</taxon>
        <taxon>Bacteroidota</taxon>
        <taxon>Sphingobacteriia</taxon>
        <taxon>Sphingobacteriales</taxon>
        <taxon>Sphingobacteriaceae</taxon>
        <taxon>Mucilaginibacter</taxon>
    </lineage>
</organism>
<dbReference type="Pfam" id="PF13628">
    <property type="entry name" value="DUF4142"/>
    <property type="match status" value="1"/>
</dbReference>
<feature type="domain" description="DUF4142" evidence="1">
    <location>
        <begin position="52"/>
        <end position="183"/>
    </location>
</feature>
<sequence length="189" mass="20576">MPALPLGKFMVHRVGWECLNTSVMKNIILMMIFCLGGLAAKAQIPQPDPDTTAKHFLIVASIKNLQEISAGQQALQKTKHPEVKGFAQMMIKDHGQAEQALLALAKSRGINLPPTATGGIKPDLLLAGATNFDSAYVHAMSAGHGNTVQMFENYATTGKDPAVRAWAQQMLPTLKMHLEHIKTIEKQLK</sequence>
<dbReference type="InterPro" id="IPR012347">
    <property type="entry name" value="Ferritin-like"/>
</dbReference>
<gene>
    <name evidence="2" type="ORF">DIU31_016510</name>
</gene>
<name>A0AAE6JG45_9SPHI</name>
<proteinExistence type="predicted"/>
<reference evidence="2 3" key="1">
    <citation type="submission" date="2019-08" db="EMBL/GenBank/DDBJ databases">
        <title>Comparative genome analysis confer to the adaptation heavy metal polluted environment.</title>
        <authorList>
            <person name="Li Y."/>
        </authorList>
    </citation>
    <scope>NUCLEOTIDE SEQUENCE [LARGE SCALE GENOMIC DNA]</scope>
    <source>
        <strain evidence="2 3">P2</strain>
    </source>
</reference>